<dbReference type="GO" id="GO:0045004">
    <property type="term" value="P:DNA replication proofreading"/>
    <property type="evidence" value="ECO:0007669"/>
    <property type="project" value="TreeGrafter"/>
</dbReference>
<dbReference type="FunFam" id="3.30.420.10:FF:000045">
    <property type="entry name" value="3'-5' exonuclease DinG"/>
    <property type="match status" value="1"/>
</dbReference>
<keyword evidence="3 5" id="KW-0269">Exonuclease</keyword>
<dbReference type="InterPro" id="IPR006054">
    <property type="entry name" value="DnaQ"/>
</dbReference>
<evidence type="ECO:0000313" key="5">
    <source>
        <dbReference type="EMBL" id="ADU30276.1"/>
    </source>
</evidence>
<name>E6U0W4_EVAC2</name>
<dbReference type="InterPro" id="IPR012337">
    <property type="entry name" value="RNaseH-like_sf"/>
</dbReference>
<dbReference type="eggNOG" id="COG0847">
    <property type="taxonomic scope" value="Bacteria"/>
</dbReference>
<dbReference type="GO" id="GO:0008408">
    <property type="term" value="F:3'-5' exonuclease activity"/>
    <property type="evidence" value="ECO:0007669"/>
    <property type="project" value="TreeGrafter"/>
</dbReference>
<dbReference type="GO" id="GO:0003677">
    <property type="term" value="F:DNA binding"/>
    <property type="evidence" value="ECO:0007669"/>
    <property type="project" value="InterPro"/>
</dbReference>
<dbReference type="Pfam" id="PF00929">
    <property type="entry name" value="RNase_T"/>
    <property type="match status" value="1"/>
</dbReference>
<dbReference type="InterPro" id="IPR036397">
    <property type="entry name" value="RNaseH_sf"/>
</dbReference>
<accession>E6U0W4</accession>
<dbReference type="Gene3D" id="3.30.420.10">
    <property type="entry name" value="Ribonuclease H-like superfamily/Ribonuclease H"/>
    <property type="match status" value="1"/>
</dbReference>
<dbReference type="InterPro" id="IPR013520">
    <property type="entry name" value="Ribonucl_H"/>
</dbReference>
<dbReference type="HOGENOM" id="CLU_047806_7_0_9"/>
<dbReference type="OrthoDB" id="9804290at2"/>
<organism evidence="5 6">
    <name type="scientific">Evansella cellulosilytica (strain ATCC 21833 / DSM 2522 / FERM P-1141 / JCM 9156 / N-4)</name>
    <name type="common">Bacillus cellulosilyticus</name>
    <dbReference type="NCBI Taxonomy" id="649639"/>
    <lineage>
        <taxon>Bacteria</taxon>
        <taxon>Bacillati</taxon>
        <taxon>Bacillota</taxon>
        <taxon>Bacilli</taxon>
        <taxon>Bacillales</taxon>
        <taxon>Bacillaceae</taxon>
        <taxon>Evansella</taxon>
    </lineage>
</organism>
<dbReference type="KEGG" id="bco:Bcell_2014"/>
<evidence type="ECO:0000256" key="3">
    <source>
        <dbReference type="ARBA" id="ARBA00022839"/>
    </source>
</evidence>
<dbReference type="SUPFAM" id="SSF53098">
    <property type="entry name" value="Ribonuclease H-like"/>
    <property type="match status" value="1"/>
</dbReference>
<dbReference type="PANTHER" id="PTHR30231">
    <property type="entry name" value="DNA POLYMERASE III SUBUNIT EPSILON"/>
    <property type="match status" value="1"/>
</dbReference>
<dbReference type="STRING" id="649639.Bcell_2014"/>
<dbReference type="RefSeq" id="WP_013488612.1">
    <property type="nucleotide sequence ID" value="NC_014829.1"/>
</dbReference>
<sequence>MNPMIQFLKQISGKLSFNQYSSVMGQSDAKQIAYIRALQREHQRENVLEIPFSKLDVVVFDLETTGFYPNNGDRILSIGGIKVKGDKVIDSETFYSLINSNGGVSEEITKLTNITEKDLIEAPPINDVLQNFYTFMSGCTLVAHHANHERSFMQHMTWSILKSRFEHRIIDTAFLTKIVEPNKNLVSLDECCDHYGITIKKRHHALYDAIATAQLWTESVREIQNLGFQHLKDVYTHLATLK</sequence>
<keyword evidence="2" id="KW-0378">Hydrolase</keyword>
<dbReference type="GO" id="GO:0003887">
    <property type="term" value="F:DNA-directed DNA polymerase activity"/>
    <property type="evidence" value="ECO:0007669"/>
    <property type="project" value="InterPro"/>
</dbReference>
<keyword evidence="1" id="KW-0540">Nuclease</keyword>
<evidence type="ECO:0000259" key="4">
    <source>
        <dbReference type="SMART" id="SM00479"/>
    </source>
</evidence>
<dbReference type="NCBIfam" id="TIGR00573">
    <property type="entry name" value="dnaq"/>
    <property type="match status" value="1"/>
</dbReference>
<evidence type="ECO:0000313" key="6">
    <source>
        <dbReference type="Proteomes" id="UP000001401"/>
    </source>
</evidence>
<gene>
    <name evidence="5" type="ordered locus">Bcell_2014</name>
</gene>
<dbReference type="NCBIfam" id="NF005836">
    <property type="entry name" value="PRK07740.1"/>
    <property type="match status" value="1"/>
</dbReference>
<protein>
    <submittedName>
        <fullName evidence="5">Exonuclease RNase T and DNA polymerase III</fullName>
    </submittedName>
</protein>
<dbReference type="AlphaFoldDB" id="E6U0W4"/>
<evidence type="ECO:0000256" key="1">
    <source>
        <dbReference type="ARBA" id="ARBA00022722"/>
    </source>
</evidence>
<keyword evidence="6" id="KW-1185">Reference proteome</keyword>
<dbReference type="PANTHER" id="PTHR30231:SF41">
    <property type="entry name" value="DNA POLYMERASE III SUBUNIT EPSILON"/>
    <property type="match status" value="1"/>
</dbReference>
<dbReference type="Proteomes" id="UP000001401">
    <property type="component" value="Chromosome"/>
</dbReference>
<reference evidence="5" key="1">
    <citation type="submission" date="2010-12" db="EMBL/GenBank/DDBJ databases">
        <title>Complete sequence of Bacillus cellulosilyticus DSM 2522.</title>
        <authorList>
            <consortium name="US DOE Joint Genome Institute"/>
            <person name="Lucas S."/>
            <person name="Copeland A."/>
            <person name="Lapidus A."/>
            <person name="Cheng J.-F."/>
            <person name="Bruce D."/>
            <person name="Goodwin L."/>
            <person name="Pitluck S."/>
            <person name="Chertkov O."/>
            <person name="Detter J.C."/>
            <person name="Han C."/>
            <person name="Tapia R."/>
            <person name="Land M."/>
            <person name="Hauser L."/>
            <person name="Jeffries C."/>
            <person name="Kyrpides N."/>
            <person name="Ivanova N."/>
            <person name="Mikhailova N."/>
            <person name="Brumm P."/>
            <person name="Mead D."/>
            <person name="Woyke T."/>
        </authorList>
    </citation>
    <scope>NUCLEOTIDE SEQUENCE [LARGE SCALE GENOMIC DNA]</scope>
    <source>
        <strain evidence="5">DSM 2522</strain>
    </source>
</reference>
<dbReference type="CDD" id="cd06127">
    <property type="entry name" value="DEDDh"/>
    <property type="match status" value="1"/>
</dbReference>
<proteinExistence type="predicted"/>
<evidence type="ECO:0000256" key="2">
    <source>
        <dbReference type="ARBA" id="ARBA00022801"/>
    </source>
</evidence>
<dbReference type="SMART" id="SM00479">
    <property type="entry name" value="EXOIII"/>
    <property type="match status" value="1"/>
</dbReference>
<dbReference type="GO" id="GO:0005829">
    <property type="term" value="C:cytosol"/>
    <property type="evidence" value="ECO:0007669"/>
    <property type="project" value="TreeGrafter"/>
</dbReference>
<feature type="domain" description="Exonuclease" evidence="4">
    <location>
        <begin position="56"/>
        <end position="225"/>
    </location>
</feature>
<dbReference type="EMBL" id="CP002394">
    <property type="protein sequence ID" value="ADU30276.1"/>
    <property type="molecule type" value="Genomic_DNA"/>
</dbReference>